<keyword evidence="7" id="KW-0407">Ion channel</keyword>
<feature type="coiled-coil region" evidence="8">
    <location>
        <begin position="218"/>
        <end position="245"/>
    </location>
</feature>
<evidence type="ECO:0000256" key="7">
    <source>
        <dbReference type="ARBA" id="ARBA00023303"/>
    </source>
</evidence>
<dbReference type="Gene3D" id="1.20.5.110">
    <property type="match status" value="1"/>
</dbReference>
<feature type="transmembrane region" description="Helical" evidence="9">
    <location>
        <begin position="166"/>
        <end position="183"/>
    </location>
</feature>
<reference evidence="11" key="1">
    <citation type="journal article" date="2013" name="Sci. Rep.">
        <title>Metagenomics uncovers a new group of low GC and ultra-small marine Actinobacteria.</title>
        <authorList>
            <person name="Ghai R."/>
            <person name="Mizuno C.M."/>
            <person name="Picazo A."/>
            <person name="Camacho A."/>
            <person name="Rodriguez-Valera F."/>
        </authorList>
    </citation>
    <scope>NUCLEOTIDE SEQUENCE</scope>
</reference>
<evidence type="ECO:0000256" key="4">
    <source>
        <dbReference type="ARBA" id="ARBA00022989"/>
    </source>
</evidence>
<dbReference type="EMBL" id="KC811117">
    <property type="protein sequence ID" value="AGQ18969.1"/>
    <property type="molecule type" value="Genomic_DNA"/>
</dbReference>
<evidence type="ECO:0000256" key="3">
    <source>
        <dbReference type="ARBA" id="ARBA00022692"/>
    </source>
</evidence>
<evidence type="ECO:0000256" key="5">
    <source>
        <dbReference type="ARBA" id="ARBA00023065"/>
    </source>
</evidence>
<dbReference type="GO" id="GO:0005249">
    <property type="term" value="F:voltage-gated potassium channel activity"/>
    <property type="evidence" value="ECO:0007669"/>
    <property type="project" value="InterPro"/>
</dbReference>
<evidence type="ECO:0000256" key="9">
    <source>
        <dbReference type="SAM" id="Phobius"/>
    </source>
</evidence>
<sequence>MNNQNYLKAEKFFEVPVMISVLMLIPVLIIEYTQQSLSTVALYLNWGIWIVFLLEYVILFYFAEDKMRFVKSHKIELIIVIFSFPIVPEGLESSGFLRFARLPRLLNALRFFRLAALLSRFGTTVKSIFNSKGLRFIVYATIAIVLFFGFLFYISEPDVQSYSDGLWWALVTITTVGYGDITPLTNLGRIIASSLMIMGIGFIATITAAVSSYFISSFNDKELTINELGDKLDKLEEEIKSLKKEINDK</sequence>
<keyword evidence="6 9" id="KW-0472">Membrane</keyword>
<protein>
    <submittedName>
        <fullName evidence="11">MedDCM-OCT-S29-C46-cds29</fullName>
    </submittedName>
</protein>
<dbReference type="PANTHER" id="PTHR11537:SF254">
    <property type="entry name" value="POTASSIUM VOLTAGE-GATED CHANNEL PROTEIN SHAB"/>
    <property type="match status" value="1"/>
</dbReference>
<dbReference type="AlphaFoldDB" id="S5DJQ5"/>
<keyword evidence="2" id="KW-0813">Transport</keyword>
<feature type="domain" description="Potassium channel" evidence="10">
    <location>
        <begin position="142"/>
        <end position="214"/>
    </location>
</feature>
<feature type="transmembrane region" description="Helical" evidence="9">
    <location>
        <begin position="136"/>
        <end position="154"/>
    </location>
</feature>
<feature type="transmembrane region" description="Helical" evidence="9">
    <location>
        <begin position="12"/>
        <end position="30"/>
    </location>
</feature>
<dbReference type="SUPFAM" id="SSF81324">
    <property type="entry name" value="Voltage-gated potassium channels"/>
    <property type="match status" value="1"/>
</dbReference>
<dbReference type="GO" id="GO:0008076">
    <property type="term" value="C:voltage-gated potassium channel complex"/>
    <property type="evidence" value="ECO:0007669"/>
    <property type="project" value="InterPro"/>
</dbReference>
<dbReference type="Pfam" id="PF07885">
    <property type="entry name" value="Ion_trans_2"/>
    <property type="match status" value="1"/>
</dbReference>
<keyword evidence="8" id="KW-0175">Coiled coil</keyword>
<dbReference type="InterPro" id="IPR013099">
    <property type="entry name" value="K_chnl_dom"/>
</dbReference>
<accession>S5DJQ5</accession>
<dbReference type="Gene3D" id="1.10.287.70">
    <property type="match status" value="1"/>
</dbReference>
<feature type="transmembrane region" description="Helical" evidence="9">
    <location>
        <begin position="42"/>
        <end position="63"/>
    </location>
</feature>
<keyword evidence="4 9" id="KW-1133">Transmembrane helix</keyword>
<evidence type="ECO:0000313" key="11">
    <source>
        <dbReference type="EMBL" id="AGQ18969.1"/>
    </source>
</evidence>
<evidence type="ECO:0000256" key="1">
    <source>
        <dbReference type="ARBA" id="ARBA00004141"/>
    </source>
</evidence>
<dbReference type="InterPro" id="IPR028325">
    <property type="entry name" value="VG_K_chnl"/>
</dbReference>
<evidence type="ECO:0000259" key="10">
    <source>
        <dbReference type="Pfam" id="PF07885"/>
    </source>
</evidence>
<evidence type="ECO:0000256" key="6">
    <source>
        <dbReference type="ARBA" id="ARBA00023136"/>
    </source>
</evidence>
<comment type="subcellular location">
    <subcellularLocation>
        <location evidence="1">Membrane</location>
        <topology evidence="1">Multi-pass membrane protein</topology>
    </subcellularLocation>
</comment>
<dbReference type="GO" id="GO:0001508">
    <property type="term" value="P:action potential"/>
    <property type="evidence" value="ECO:0007669"/>
    <property type="project" value="TreeGrafter"/>
</dbReference>
<organism evidence="11">
    <name type="scientific">Candidatus Actinomarina minuta</name>
    <dbReference type="NCBI Taxonomy" id="1389454"/>
    <lineage>
        <taxon>Bacteria</taxon>
        <taxon>Bacillati</taxon>
        <taxon>Actinomycetota</taxon>
        <taxon>Actinomycetes</taxon>
        <taxon>Candidatus Actinomarinidae</taxon>
        <taxon>Candidatus Actinomarinales</taxon>
        <taxon>Candidatus Actinomarineae</taxon>
        <taxon>Candidatus Actinomarinaceae</taxon>
        <taxon>Candidatus Actinomarina</taxon>
    </lineage>
</organism>
<name>S5DJQ5_9ACTN</name>
<proteinExistence type="predicted"/>
<dbReference type="Gene3D" id="1.20.120.350">
    <property type="entry name" value="Voltage-gated potassium channels. Chain C"/>
    <property type="match status" value="1"/>
</dbReference>
<evidence type="ECO:0000256" key="8">
    <source>
        <dbReference type="SAM" id="Coils"/>
    </source>
</evidence>
<evidence type="ECO:0000256" key="2">
    <source>
        <dbReference type="ARBA" id="ARBA00022448"/>
    </source>
</evidence>
<feature type="transmembrane region" description="Helical" evidence="9">
    <location>
        <begin position="195"/>
        <end position="215"/>
    </location>
</feature>
<dbReference type="PRINTS" id="PR00169">
    <property type="entry name" value="KCHANNEL"/>
</dbReference>
<dbReference type="PANTHER" id="PTHR11537">
    <property type="entry name" value="VOLTAGE-GATED POTASSIUM CHANNEL"/>
    <property type="match status" value="1"/>
</dbReference>
<dbReference type="InterPro" id="IPR027359">
    <property type="entry name" value="Volt_channel_dom_sf"/>
</dbReference>
<keyword evidence="5" id="KW-0406">Ion transport</keyword>
<keyword evidence="3 9" id="KW-0812">Transmembrane</keyword>